<dbReference type="STRING" id="320771.Cflav_PD1570"/>
<organism evidence="15 16">
    <name type="scientific">Pedosphaera parvula (strain Ellin514)</name>
    <dbReference type="NCBI Taxonomy" id="320771"/>
    <lineage>
        <taxon>Bacteria</taxon>
        <taxon>Pseudomonadati</taxon>
        <taxon>Verrucomicrobiota</taxon>
        <taxon>Pedosphaerae</taxon>
        <taxon>Pedosphaerales</taxon>
        <taxon>Pedosphaeraceae</taxon>
        <taxon>Pedosphaera</taxon>
    </lineage>
</organism>
<dbReference type="RefSeq" id="WP_007417303.1">
    <property type="nucleotide sequence ID" value="NZ_ABOX02000039.1"/>
</dbReference>
<proteinExistence type="predicted"/>
<gene>
    <name evidence="15" type="ORF">Cflav_PD1570</name>
</gene>
<evidence type="ECO:0000256" key="7">
    <source>
        <dbReference type="ARBA" id="ARBA00022989"/>
    </source>
</evidence>
<evidence type="ECO:0000313" key="15">
    <source>
        <dbReference type="EMBL" id="EEF58669.1"/>
    </source>
</evidence>
<comment type="subcellular location">
    <subcellularLocation>
        <location evidence="1">Cell membrane</location>
        <topology evidence="1">Multi-pass membrane protein</topology>
    </subcellularLocation>
</comment>
<keyword evidence="9 13" id="KW-0472">Membrane</keyword>
<dbReference type="OrthoDB" id="9762009at2"/>
<name>B9XNB6_PEDPL</name>
<evidence type="ECO:0000313" key="16">
    <source>
        <dbReference type="Proteomes" id="UP000003688"/>
    </source>
</evidence>
<feature type="transmembrane region" description="Helical" evidence="13">
    <location>
        <begin position="17"/>
        <end position="40"/>
    </location>
</feature>
<feature type="domain" description="PLD phosphodiesterase" evidence="14">
    <location>
        <begin position="194"/>
        <end position="221"/>
    </location>
</feature>
<dbReference type="NCBIfam" id="TIGR04265">
    <property type="entry name" value="bac_cardiolipin"/>
    <property type="match status" value="1"/>
</dbReference>
<evidence type="ECO:0000256" key="3">
    <source>
        <dbReference type="ARBA" id="ARBA00022516"/>
    </source>
</evidence>
<dbReference type="EMBL" id="ABOX02000039">
    <property type="protein sequence ID" value="EEF58669.1"/>
    <property type="molecule type" value="Genomic_DNA"/>
</dbReference>
<comment type="caution">
    <text evidence="15">The sequence shown here is derived from an EMBL/GenBank/DDBJ whole genome shotgun (WGS) entry which is preliminary data.</text>
</comment>
<keyword evidence="8" id="KW-0443">Lipid metabolism</keyword>
<dbReference type="GO" id="GO:0005886">
    <property type="term" value="C:plasma membrane"/>
    <property type="evidence" value="ECO:0007669"/>
    <property type="project" value="UniProtKB-SubCell"/>
</dbReference>
<keyword evidence="7 13" id="KW-1133">Transmembrane helix</keyword>
<evidence type="ECO:0000256" key="10">
    <source>
        <dbReference type="ARBA" id="ARBA00023209"/>
    </source>
</evidence>
<dbReference type="GO" id="GO:0032049">
    <property type="term" value="P:cardiolipin biosynthetic process"/>
    <property type="evidence" value="ECO:0007669"/>
    <property type="project" value="UniProtKB-UniRule"/>
</dbReference>
<dbReference type="GO" id="GO:0008808">
    <property type="term" value="F:cardiolipin synthase activity"/>
    <property type="evidence" value="ECO:0007669"/>
    <property type="project" value="UniProtKB-UniRule"/>
</dbReference>
<evidence type="ECO:0000256" key="8">
    <source>
        <dbReference type="ARBA" id="ARBA00023098"/>
    </source>
</evidence>
<evidence type="ECO:0000256" key="9">
    <source>
        <dbReference type="ARBA" id="ARBA00023136"/>
    </source>
</evidence>
<dbReference type="PANTHER" id="PTHR21248:SF22">
    <property type="entry name" value="PHOSPHOLIPASE D"/>
    <property type="match status" value="1"/>
</dbReference>
<accession>B9XNB6</accession>
<protein>
    <recommendedName>
        <fullName evidence="12">Cardiolipin synthase</fullName>
        <ecNumber evidence="12">2.7.8.-</ecNumber>
    </recommendedName>
</protein>
<dbReference type="SUPFAM" id="SSF56024">
    <property type="entry name" value="Phospholipase D/nuclease"/>
    <property type="match status" value="2"/>
</dbReference>
<evidence type="ECO:0000259" key="14">
    <source>
        <dbReference type="PROSITE" id="PS50035"/>
    </source>
</evidence>
<dbReference type="PANTHER" id="PTHR21248">
    <property type="entry name" value="CARDIOLIPIN SYNTHASE"/>
    <property type="match status" value="1"/>
</dbReference>
<keyword evidence="11" id="KW-1208">Phospholipid metabolism</keyword>
<evidence type="ECO:0000256" key="2">
    <source>
        <dbReference type="ARBA" id="ARBA00022475"/>
    </source>
</evidence>
<evidence type="ECO:0000256" key="4">
    <source>
        <dbReference type="ARBA" id="ARBA00022679"/>
    </source>
</evidence>
<keyword evidence="4" id="KW-0808">Transferase</keyword>
<keyword evidence="3" id="KW-0444">Lipid biosynthesis</keyword>
<dbReference type="EC" id="2.7.8.-" evidence="12"/>
<dbReference type="Gene3D" id="3.30.870.10">
    <property type="entry name" value="Endonuclease Chain A"/>
    <property type="match status" value="2"/>
</dbReference>
<evidence type="ECO:0000256" key="12">
    <source>
        <dbReference type="NCBIfam" id="TIGR04265"/>
    </source>
</evidence>
<dbReference type="CDD" id="cd09152">
    <property type="entry name" value="PLDc_EcCLS_like_1"/>
    <property type="match status" value="1"/>
</dbReference>
<feature type="domain" description="PLD phosphodiesterase" evidence="14">
    <location>
        <begin position="367"/>
        <end position="394"/>
    </location>
</feature>
<sequence>MLVYVPQRRSAAASRTWLLLIFLLPWPGLVAYLLFGRIYLPKNRLERQERASRFIREAQSQMGVRTLATPMLPPNLEPIVNLASRLGDFEPFGGNKIELLTEYAPGIQRLIDDIDQARNHVHLLYYIYGNDEWGQLVAKALARAVKRGVKCRVLLDAVGSKHAITHLAPRMRLEGIEVQAMLPFHLFRRNSARFDLRNHRKIAVIDGRIGYTGSQNIVLPNFVKGFPNEELMARIIGPVVIQLQAVFLADQYFETGTRLEHPDIFPDHSPAEGAIAQVVPSGPGYKHENGQELMIAMLYAARQRVVITTPYFVPDEPFLQAIRSTVLRGVDVHLVLSKHANQLITQLAQRSYYDELLEAGVKIHLYKPRFLHAKHFTIDDEIVLIGSTNIDIRSFALNAEVNILFYGAEIVNEIRAIQEGYIANSEPVNLEQWRERPLIIRTIQSIARLADSFL</sequence>
<evidence type="ECO:0000256" key="11">
    <source>
        <dbReference type="ARBA" id="ARBA00023264"/>
    </source>
</evidence>
<evidence type="ECO:0000256" key="1">
    <source>
        <dbReference type="ARBA" id="ARBA00004651"/>
    </source>
</evidence>
<evidence type="ECO:0000256" key="13">
    <source>
        <dbReference type="SAM" id="Phobius"/>
    </source>
</evidence>
<evidence type="ECO:0000256" key="5">
    <source>
        <dbReference type="ARBA" id="ARBA00022692"/>
    </source>
</evidence>
<dbReference type="InterPro" id="IPR022924">
    <property type="entry name" value="Cardiolipin_synthase"/>
</dbReference>
<dbReference type="SMART" id="SM00155">
    <property type="entry name" value="PLDc"/>
    <property type="match status" value="2"/>
</dbReference>
<dbReference type="Proteomes" id="UP000003688">
    <property type="component" value="Unassembled WGS sequence"/>
</dbReference>
<dbReference type="CDD" id="cd09158">
    <property type="entry name" value="PLDc_EcCLS_like_2"/>
    <property type="match status" value="1"/>
</dbReference>
<dbReference type="InterPro" id="IPR027379">
    <property type="entry name" value="CLS_N"/>
</dbReference>
<keyword evidence="2" id="KW-1003">Cell membrane</keyword>
<keyword evidence="16" id="KW-1185">Reference proteome</keyword>
<keyword evidence="5 13" id="KW-0812">Transmembrane</keyword>
<dbReference type="AlphaFoldDB" id="B9XNB6"/>
<dbReference type="Pfam" id="PF13396">
    <property type="entry name" value="PLDc_N"/>
    <property type="match status" value="1"/>
</dbReference>
<keyword evidence="10" id="KW-0594">Phospholipid biosynthesis</keyword>
<dbReference type="PROSITE" id="PS50035">
    <property type="entry name" value="PLD"/>
    <property type="match status" value="2"/>
</dbReference>
<evidence type="ECO:0000256" key="6">
    <source>
        <dbReference type="ARBA" id="ARBA00022737"/>
    </source>
</evidence>
<dbReference type="InterPro" id="IPR001736">
    <property type="entry name" value="PLipase_D/transphosphatidylase"/>
</dbReference>
<dbReference type="InterPro" id="IPR025202">
    <property type="entry name" value="PLD-like_dom"/>
</dbReference>
<keyword evidence="6" id="KW-0677">Repeat</keyword>
<dbReference type="Pfam" id="PF13091">
    <property type="entry name" value="PLDc_2"/>
    <property type="match status" value="2"/>
</dbReference>
<reference evidence="15 16" key="1">
    <citation type="journal article" date="2011" name="J. Bacteriol.">
        <title>Genome sequence of 'Pedosphaera parvula' Ellin514, an aerobic Verrucomicrobial isolate from pasture soil.</title>
        <authorList>
            <person name="Kant R."/>
            <person name="van Passel M.W."/>
            <person name="Sangwan P."/>
            <person name="Palva A."/>
            <person name="Lucas S."/>
            <person name="Copeland A."/>
            <person name="Lapidus A."/>
            <person name="Glavina Del Rio T."/>
            <person name="Dalin E."/>
            <person name="Tice H."/>
            <person name="Bruce D."/>
            <person name="Goodwin L."/>
            <person name="Pitluck S."/>
            <person name="Chertkov O."/>
            <person name="Larimer F.W."/>
            <person name="Land M.L."/>
            <person name="Hauser L."/>
            <person name="Brettin T.S."/>
            <person name="Detter J.C."/>
            <person name="Han S."/>
            <person name="de Vos W.M."/>
            <person name="Janssen P.H."/>
            <person name="Smidt H."/>
        </authorList>
    </citation>
    <scope>NUCLEOTIDE SEQUENCE [LARGE SCALE GENOMIC DNA]</scope>
    <source>
        <strain evidence="15 16">Ellin514</strain>
    </source>
</reference>